<evidence type="ECO:0000313" key="3">
    <source>
        <dbReference type="Proteomes" id="UP000194931"/>
    </source>
</evidence>
<sequence>MARGGARPGAGRRKKTVTTEEWKGPVLPEGKRLRPLDFWLAILRDPSAPLDMRMTAAKEAMPFMHAKPAPARDGEQTDLANAPGAGDDWTHDLDQRNAEGGVH</sequence>
<feature type="region of interest" description="Disordered" evidence="1">
    <location>
        <begin position="67"/>
        <end position="103"/>
    </location>
</feature>
<dbReference type="Proteomes" id="UP000194931">
    <property type="component" value="Unassembled WGS sequence"/>
</dbReference>
<organism evidence="2 3">
    <name type="scientific">Acetobacter okinawensis</name>
    <dbReference type="NCBI Taxonomy" id="1076594"/>
    <lineage>
        <taxon>Bacteria</taxon>
        <taxon>Pseudomonadati</taxon>
        <taxon>Pseudomonadota</taxon>
        <taxon>Alphaproteobacteria</taxon>
        <taxon>Acetobacterales</taxon>
        <taxon>Acetobacteraceae</taxon>
        <taxon>Acetobacter</taxon>
    </lineage>
</organism>
<feature type="compositionally biased region" description="Basic and acidic residues" evidence="1">
    <location>
        <begin position="88"/>
        <end position="103"/>
    </location>
</feature>
<dbReference type="AlphaFoldDB" id="A0A252BPQ9"/>
<evidence type="ECO:0000256" key="1">
    <source>
        <dbReference type="SAM" id="MobiDB-lite"/>
    </source>
</evidence>
<gene>
    <name evidence="2" type="ORF">HK26_01170</name>
</gene>
<dbReference type="EMBL" id="JOPJ01000103">
    <property type="protein sequence ID" value="OUJ08968.1"/>
    <property type="molecule type" value="Genomic_DNA"/>
</dbReference>
<feature type="region of interest" description="Disordered" evidence="1">
    <location>
        <begin position="1"/>
        <end position="23"/>
    </location>
</feature>
<reference evidence="3" key="1">
    <citation type="submission" date="2014-06" db="EMBL/GenBank/DDBJ databases">
        <authorList>
            <person name="Winans N.J."/>
            <person name="Newell P.D."/>
            <person name="Douglas A.E."/>
        </authorList>
    </citation>
    <scope>NUCLEOTIDE SEQUENCE [LARGE SCALE GENOMIC DNA]</scope>
</reference>
<proteinExistence type="predicted"/>
<keyword evidence="3" id="KW-1185">Reference proteome</keyword>
<comment type="caution">
    <text evidence="2">The sequence shown here is derived from an EMBL/GenBank/DDBJ whole genome shotgun (WGS) entry which is preliminary data.</text>
</comment>
<name>A0A252BPQ9_9PROT</name>
<protein>
    <submittedName>
        <fullName evidence="2">Uncharacterized protein</fullName>
    </submittedName>
</protein>
<evidence type="ECO:0000313" key="2">
    <source>
        <dbReference type="EMBL" id="OUJ08968.1"/>
    </source>
</evidence>
<accession>A0A252BPQ9</accession>